<dbReference type="EMBL" id="JACVXD010000010">
    <property type="protein sequence ID" value="MBD0825155.1"/>
    <property type="molecule type" value="Genomic_DNA"/>
</dbReference>
<reference evidence="4 5" key="1">
    <citation type="journal article" date="2018" name="J. Microbiol.">
        <title>Aestuariibaculum marinum sp. nov., a marine bacterium isolated from seawater in South Korea.</title>
        <authorList>
            <person name="Choi J."/>
            <person name="Lee D."/>
            <person name="Jang J.H."/>
            <person name="Cha S."/>
            <person name="Seo T."/>
        </authorList>
    </citation>
    <scope>NUCLEOTIDE SEQUENCE [LARGE SCALE GENOMIC DNA]</scope>
    <source>
        <strain evidence="4 5">IP7</strain>
    </source>
</reference>
<dbReference type="Proteomes" id="UP000621516">
    <property type="component" value="Unassembled WGS sequence"/>
</dbReference>
<keyword evidence="1" id="KW-1133">Transmembrane helix</keyword>
<dbReference type="Gene3D" id="3.30.565.10">
    <property type="entry name" value="Histidine kinase-like ATPase, C-terminal domain"/>
    <property type="match status" value="1"/>
</dbReference>
<keyword evidence="5" id="KW-1185">Reference proteome</keyword>
<feature type="transmembrane region" description="Helical" evidence="1">
    <location>
        <begin position="116"/>
        <end position="139"/>
    </location>
</feature>
<protein>
    <submittedName>
        <fullName evidence="4">2TM domain-containing protein</fullName>
    </submittedName>
</protein>
<dbReference type="Pfam" id="PF13239">
    <property type="entry name" value="2TM"/>
    <property type="match status" value="1"/>
</dbReference>
<dbReference type="GO" id="GO:0000155">
    <property type="term" value="F:phosphorelay sensor kinase activity"/>
    <property type="evidence" value="ECO:0007669"/>
    <property type="project" value="InterPro"/>
</dbReference>
<feature type="domain" description="2TM" evidence="3">
    <location>
        <begin position="360"/>
        <end position="437"/>
    </location>
</feature>
<sequence length="446" mass="51885">MTKGFKNIIITFFIGCAVFLVGNILENGLQFVSVKVALISFAFYQLYSFVLGYSNLLFFSYLETLKWKSTESVKRIILGILGSVVVTLSGLFVLRAGTSVWYNGNSFQEFLNHERIQYYGFGLIITLIIVVIFHLIYFYNRYQQNRIKEQKVIAGTASAKFDALKNQLDPHFLFNSLNVLTSLIDENPENAQKFTSGLSKVYRYVLEQKNKELVLVEEELNFAKTYMSLLKMRFEDSIVFAIPEQVTNPESKVVPLSLQLLLENAVKHNMVTPAKPLHIKIYEDGNTLVVENNLQPKQIVKKSSGVGLNNIMQRYKLLTSRKININQEANRFEVAIPMLTKQISVMRTQSNQSLDDAYVRARNHVDELKGFYYSLLSYFLVIPFLIFVNYKTSWGFQWFWFPMFGWGIGLVIQAFRVFVNDQFLGRNWEKRKIDQFMREEENTRWK</sequence>
<dbReference type="PANTHER" id="PTHR34220">
    <property type="entry name" value="SENSOR HISTIDINE KINASE YPDA"/>
    <property type="match status" value="1"/>
</dbReference>
<dbReference type="InterPro" id="IPR010559">
    <property type="entry name" value="Sig_transdc_His_kin_internal"/>
</dbReference>
<name>A0A8J6PX00_9FLAO</name>
<gene>
    <name evidence="4" type="ORF">ICJ85_14125</name>
</gene>
<feature type="domain" description="Signal transduction histidine kinase internal region" evidence="2">
    <location>
        <begin position="159"/>
        <end position="237"/>
    </location>
</feature>
<evidence type="ECO:0000259" key="3">
    <source>
        <dbReference type="Pfam" id="PF13239"/>
    </source>
</evidence>
<evidence type="ECO:0000313" key="5">
    <source>
        <dbReference type="Proteomes" id="UP000621516"/>
    </source>
</evidence>
<dbReference type="AlphaFoldDB" id="A0A8J6PX00"/>
<comment type="caution">
    <text evidence="4">The sequence shown here is derived from an EMBL/GenBank/DDBJ whole genome shotgun (WGS) entry which is preliminary data.</text>
</comment>
<keyword evidence="1" id="KW-0472">Membrane</keyword>
<dbReference type="PANTHER" id="PTHR34220:SF7">
    <property type="entry name" value="SENSOR HISTIDINE KINASE YPDA"/>
    <property type="match status" value="1"/>
</dbReference>
<dbReference type="InterPro" id="IPR025698">
    <property type="entry name" value="2TM_dom"/>
</dbReference>
<keyword evidence="1" id="KW-0812">Transmembrane</keyword>
<organism evidence="4 5">
    <name type="scientific">Aestuariibaculum marinum</name>
    <dbReference type="NCBI Taxonomy" id="2683592"/>
    <lineage>
        <taxon>Bacteria</taxon>
        <taxon>Pseudomonadati</taxon>
        <taxon>Bacteroidota</taxon>
        <taxon>Flavobacteriia</taxon>
        <taxon>Flavobacteriales</taxon>
        <taxon>Flavobacteriaceae</taxon>
    </lineage>
</organism>
<evidence type="ECO:0000259" key="2">
    <source>
        <dbReference type="Pfam" id="PF06580"/>
    </source>
</evidence>
<dbReference type="Pfam" id="PF06580">
    <property type="entry name" value="His_kinase"/>
    <property type="match status" value="1"/>
</dbReference>
<feature type="transmembrane region" description="Helical" evidence="1">
    <location>
        <begin position="37"/>
        <end position="64"/>
    </location>
</feature>
<evidence type="ECO:0000256" key="1">
    <source>
        <dbReference type="SAM" id="Phobius"/>
    </source>
</evidence>
<accession>A0A8J6PX00</accession>
<dbReference type="GO" id="GO:0016020">
    <property type="term" value="C:membrane"/>
    <property type="evidence" value="ECO:0007669"/>
    <property type="project" value="InterPro"/>
</dbReference>
<dbReference type="InterPro" id="IPR050640">
    <property type="entry name" value="Bact_2-comp_sensor_kinase"/>
</dbReference>
<feature type="transmembrane region" description="Helical" evidence="1">
    <location>
        <begin position="76"/>
        <end position="96"/>
    </location>
</feature>
<proteinExistence type="predicted"/>
<dbReference type="RefSeq" id="WP_188224444.1">
    <property type="nucleotide sequence ID" value="NZ_JACVXD010000010.1"/>
</dbReference>
<feature type="transmembrane region" description="Helical" evidence="1">
    <location>
        <begin position="7"/>
        <end position="25"/>
    </location>
</feature>
<feature type="transmembrane region" description="Helical" evidence="1">
    <location>
        <begin position="370"/>
        <end position="390"/>
    </location>
</feature>
<evidence type="ECO:0000313" key="4">
    <source>
        <dbReference type="EMBL" id="MBD0825155.1"/>
    </source>
</evidence>
<dbReference type="InterPro" id="IPR036890">
    <property type="entry name" value="HATPase_C_sf"/>
</dbReference>
<feature type="transmembrane region" description="Helical" evidence="1">
    <location>
        <begin position="396"/>
        <end position="419"/>
    </location>
</feature>